<evidence type="ECO:0000313" key="3">
    <source>
        <dbReference type="Proteomes" id="UP000037923"/>
    </source>
</evidence>
<evidence type="ECO:0000256" key="1">
    <source>
        <dbReference type="SAM" id="MobiDB-lite"/>
    </source>
</evidence>
<gene>
    <name evidence="2" type="ORF">ABB37_00752</name>
</gene>
<dbReference type="Proteomes" id="UP000037923">
    <property type="component" value="Unassembled WGS sequence"/>
</dbReference>
<dbReference type="RefSeq" id="XP_015665087.1">
    <property type="nucleotide sequence ID" value="XM_015797079.1"/>
</dbReference>
<feature type="region of interest" description="Disordered" evidence="1">
    <location>
        <begin position="547"/>
        <end position="573"/>
    </location>
</feature>
<dbReference type="VEuPathDB" id="TriTrypDB:LpyrH10_01_7520"/>
<dbReference type="EMBL" id="LGTL01000001">
    <property type="protein sequence ID" value="KPA86648.1"/>
    <property type="molecule type" value="Genomic_DNA"/>
</dbReference>
<reference evidence="2 3" key="1">
    <citation type="submission" date="2015-07" db="EMBL/GenBank/DDBJ databases">
        <title>High-quality genome of monoxenous trypanosomatid Leptomonas pyrrhocoris.</title>
        <authorList>
            <person name="Flegontov P."/>
            <person name="Butenko A."/>
            <person name="Firsov S."/>
            <person name="Vlcek C."/>
            <person name="Logacheva M.D."/>
            <person name="Field M."/>
            <person name="Filatov D."/>
            <person name="Flegontova O."/>
            <person name="Gerasimov E."/>
            <person name="Jackson A.P."/>
            <person name="Kelly S."/>
            <person name="Opperdoes F."/>
            <person name="O'Reilly A."/>
            <person name="Votypka J."/>
            <person name="Yurchenko V."/>
            <person name="Lukes J."/>
        </authorList>
    </citation>
    <scope>NUCLEOTIDE SEQUENCE [LARGE SCALE GENOMIC DNA]</scope>
    <source>
        <strain evidence="2">H10</strain>
    </source>
</reference>
<comment type="caution">
    <text evidence="2">The sequence shown here is derived from an EMBL/GenBank/DDBJ whole genome shotgun (WGS) entry which is preliminary data.</text>
</comment>
<name>A0A0N0E0N8_LEPPY</name>
<organism evidence="2 3">
    <name type="scientific">Leptomonas pyrrhocoris</name>
    <name type="common">Firebug parasite</name>
    <dbReference type="NCBI Taxonomy" id="157538"/>
    <lineage>
        <taxon>Eukaryota</taxon>
        <taxon>Discoba</taxon>
        <taxon>Euglenozoa</taxon>
        <taxon>Kinetoplastea</taxon>
        <taxon>Metakinetoplastina</taxon>
        <taxon>Trypanosomatida</taxon>
        <taxon>Trypanosomatidae</taxon>
        <taxon>Leishmaniinae</taxon>
        <taxon>Leptomonas</taxon>
    </lineage>
</organism>
<accession>A0A0N0E0N8</accession>
<dbReference type="OMA" id="YFRDYIF"/>
<dbReference type="GeneID" id="26901049"/>
<protein>
    <submittedName>
        <fullName evidence="2">Uncharacterized protein</fullName>
    </submittedName>
</protein>
<proteinExistence type="predicted"/>
<evidence type="ECO:0000313" key="2">
    <source>
        <dbReference type="EMBL" id="KPA86648.1"/>
    </source>
</evidence>
<sequence length="708" mass="78934">MSALTQLEDQLNDLNALNRASARAIDTFADTSNAISVRANAIIRDVKPWDVAQENIALTFEEMSKAARCYHPPPILPAVLSGKETSPEAVTRCIDYLVYTDDYLASHPPNPYGTNIEAKTEMHLQQIVRITEDLVKTAFINALQRSKVTPGLPLTSRDALSSGAGPGTNRIIRNEAALKGVDQMVQRLGENFNRTDILENDVRQLFQDKLVAAVQAQFDGTYRDEEMGKGQVTARSSLLPVMKHYQRGDHRLLSISQSARALVVDACACLQRYVLTPLEDNYAVADIPTALATTVFDVVYNRAMKLIQLDVSTFANPTKLFVDSRGQGVGLFSIVRYFRDYIFVGLDLLEEFWQWKTLSKQVPGENSDFIDHVDDRVDNFIYQVRELLDAYVNSKGALEKAGLKQFAQSLHRTEWFPSVDCTVHESTTNVLYFHKMLLTSYYGAVRIVLYGSVIGGNADYESSQEVEDYLTRGVMGTVDDLQVVAEAACELQSEVMGKRTHHTKPGSLQLLTSDVRLSVEIFLINNLCFLADNYRREPCFASQLAAQPDPSTVAGGKNGGGGRKGVAPPPPDPPLTRMFDMLESERMRYVDAFGASWEACFPSLTDSADLQSIDPHSDAALRKAQREAVKSWHRRVCANLTQKIHDCKAEAVMDSASRAQLIDVSVTAMHDEFALMESLVHGRVWSSQPLKYMPLSPQEWEVQIRQAF</sequence>
<dbReference type="OrthoDB" id="269876at2759"/>
<keyword evidence="3" id="KW-1185">Reference proteome</keyword>
<dbReference type="AlphaFoldDB" id="A0A0N0E0N8"/>